<proteinExistence type="predicted"/>
<dbReference type="AlphaFoldDB" id="A0A5J4K1I4"/>
<gene>
    <name evidence="1" type="ORF">KTAU_14710</name>
</gene>
<protein>
    <submittedName>
        <fullName evidence="1">Uncharacterized protein</fullName>
    </submittedName>
</protein>
<dbReference type="Proteomes" id="UP000334820">
    <property type="component" value="Unassembled WGS sequence"/>
</dbReference>
<evidence type="ECO:0000313" key="1">
    <source>
        <dbReference type="EMBL" id="GER82834.1"/>
    </source>
</evidence>
<sequence length="59" mass="6564">MKPRCFQPLTGKPSYEYDRAIINRPIAGHSLKMRRLAIHCAFSLSVAVPLWPASAPLAD</sequence>
<organism evidence="1 2">
    <name type="scientific">Thermogemmatispora aurantia</name>
    <dbReference type="NCBI Taxonomy" id="2045279"/>
    <lineage>
        <taxon>Bacteria</taxon>
        <taxon>Bacillati</taxon>
        <taxon>Chloroflexota</taxon>
        <taxon>Ktedonobacteria</taxon>
        <taxon>Thermogemmatisporales</taxon>
        <taxon>Thermogemmatisporaceae</taxon>
        <taxon>Thermogemmatispora</taxon>
    </lineage>
</organism>
<comment type="caution">
    <text evidence="1">The sequence shown here is derived from an EMBL/GenBank/DDBJ whole genome shotgun (WGS) entry which is preliminary data.</text>
</comment>
<dbReference type="EMBL" id="BKZV01000001">
    <property type="protein sequence ID" value="GER82834.1"/>
    <property type="molecule type" value="Genomic_DNA"/>
</dbReference>
<evidence type="ECO:0000313" key="2">
    <source>
        <dbReference type="Proteomes" id="UP000334820"/>
    </source>
</evidence>
<reference evidence="1 2" key="1">
    <citation type="journal article" date="2019" name="Int. J. Syst. Evol. Microbiol.">
        <title>Thermogemmatispora aurantia sp. nov. and Thermogemmatispora argillosa sp. nov., within the class Ktedonobacteria, and emended description of the genus Thermogemmatispora.</title>
        <authorList>
            <person name="Zheng Y."/>
            <person name="Wang C.M."/>
            <person name="Sakai Y."/>
            <person name="Abe K."/>
            <person name="Yokota A."/>
            <person name="Yabe S."/>
        </authorList>
    </citation>
    <scope>NUCLEOTIDE SEQUENCE [LARGE SCALE GENOMIC DNA]</scope>
    <source>
        <strain evidence="1 2">A1-2</strain>
    </source>
</reference>
<accession>A0A5J4K1I4</accession>
<name>A0A5J4K1I4_9CHLR</name>
<keyword evidence="2" id="KW-1185">Reference proteome</keyword>